<protein>
    <recommendedName>
        <fullName evidence="3">Immunity protein 63 domain-containing protein</fullName>
    </recommendedName>
</protein>
<dbReference type="KEGG" id="mher:K3U94_03180"/>
<organism evidence="1 2">
    <name type="scientific">Mycolicibacter heraklionensis</name>
    <dbReference type="NCBI Taxonomy" id="512402"/>
    <lineage>
        <taxon>Bacteria</taxon>
        <taxon>Bacillati</taxon>
        <taxon>Actinomycetota</taxon>
        <taxon>Actinomycetes</taxon>
        <taxon>Mycobacteriales</taxon>
        <taxon>Mycobacteriaceae</taxon>
        <taxon>Mycolicibacter</taxon>
    </lineage>
</organism>
<proteinExistence type="predicted"/>
<dbReference type="EMBL" id="CP080997">
    <property type="protein sequence ID" value="QZA08344.1"/>
    <property type="molecule type" value="Genomic_DNA"/>
</dbReference>
<name>A0A9X7ZFS2_9MYCO</name>
<accession>A0A9X7ZFS2</accession>
<dbReference type="AlphaFoldDB" id="A0A9X7ZFS2"/>
<evidence type="ECO:0000313" key="2">
    <source>
        <dbReference type="Proteomes" id="UP000825008"/>
    </source>
</evidence>
<evidence type="ECO:0000313" key="1">
    <source>
        <dbReference type="EMBL" id="QZA08344.1"/>
    </source>
</evidence>
<dbReference type="Proteomes" id="UP000825008">
    <property type="component" value="Chromosome"/>
</dbReference>
<reference evidence="1" key="1">
    <citation type="submission" date="2021-08" db="EMBL/GenBank/DDBJ databases">
        <title>Whole genome sequencing of non-tuberculosis mycobacteria type-strains.</title>
        <authorList>
            <person name="Igarashi Y."/>
            <person name="Osugi A."/>
            <person name="Mitarai S."/>
        </authorList>
    </citation>
    <scope>NUCLEOTIDE SEQUENCE</scope>
    <source>
        <strain evidence="1">JCM 30995</strain>
    </source>
</reference>
<gene>
    <name evidence="1" type="ORF">K3U94_03180</name>
</gene>
<evidence type="ECO:0008006" key="3">
    <source>
        <dbReference type="Google" id="ProtNLM"/>
    </source>
</evidence>
<sequence>MSVDEPSGDKSRELQIEIDRLSAEFGVRSMPIGMRTNDGLNIFVDDDGAYHFAFYERGKLGFDRGRWAKRRVRQLAEMFRNWKKPEDIALLPDVGEPL</sequence>
<dbReference type="RefSeq" id="WP_220695544.1">
    <property type="nucleotide sequence ID" value="NZ_CP080997.1"/>
</dbReference>